<dbReference type="CDD" id="cd00084">
    <property type="entry name" value="HMG-box_SF"/>
    <property type="match status" value="1"/>
</dbReference>
<evidence type="ECO:0000256" key="1">
    <source>
        <dbReference type="SAM" id="MobiDB-lite"/>
    </source>
</evidence>
<dbReference type="RefSeq" id="WP_245031062.1">
    <property type="nucleotide sequence ID" value="NZ_CP095075.1"/>
</dbReference>
<keyword evidence="4" id="KW-1185">Reference proteome</keyword>
<evidence type="ECO:0000313" key="4">
    <source>
        <dbReference type="Proteomes" id="UP000830326"/>
    </source>
</evidence>
<evidence type="ECO:0000313" key="3">
    <source>
        <dbReference type="EMBL" id="UOR11242.1"/>
    </source>
</evidence>
<gene>
    <name evidence="3" type="ORF">MUO15_16820</name>
</gene>
<feature type="region of interest" description="Disordered" evidence="1">
    <location>
        <begin position="29"/>
        <end position="60"/>
    </location>
</feature>
<evidence type="ECO:0008006" key="5">
    <source>
        <dbReference type="Google" id="ProtNLM"/>
    </source>
</evidence>
<dbReference type="PROSITE" id="PS51257">
    <property type="entry name" value="PROKAR_LIPOPROTEIN"/>
    <property type="match status" value="1"/>
</dbReference>
<organism evidence="3 4">
    <name type="scientific">Halobacillus amylolyticus</name>
    <dbReference type="NCBI Taxonomy" id="2932259"/>
    <lineage>
        <taxon>Bacteria</taxon>
        <taxon>Bacillati</taxon>
        <taxon>Bacillota</taxon>
        <taxon>Bacilli</taxon>
        <taxon>Bacillales</taxon>
        <taxon>Bacillaceae</taxon>
        <taxon>Halobacillus</taxon>
    </lineage>
</organism>
<dbReference type="Proteomes" id="UP000830326">
    <property type="component" value="Chromosome"/>
</dbReference>
<dbReference type="EMBL" id="CP095075">
    <property type="protein sequence ID" value="UOR11242.1"/>
    <property type="molecule type" value="Genomic_DNA"/>
</dbReference>
<name>A0ABY4H8X3_9BACI</name>
<feature type="signal peptide" evidence="2">
    <location>
        <begin position="1"/>
        <end position="19"/>
    </location>
</feature>
<keyword evidence="2" id="KW-0732">Signal</keyword>
<feature type="compositionally biased region" description="Basic and acidic residues" evidence="1">
    <location>
        <begin position="50"/>
        <end position="60"/>
    </location>
</feature>
<evidence type="ECO:0000256" key="2">
    <source>
        <dbReference type="SAM" id="SignalP"/>
    </source>
</evidence>
<sequence length="133" mass="15247">MIRVIGVLVMMTLITAACGQQYENFQGSTNREDIENMSLQDENTSDVEYENPRSMDRVGDTWGRKQDREMMKEAANQVPGVTVKRVIIEAGQAWVTVSVDRELSNEEKMDWSKQIKESVYGAVPRYNINVKIR</sequence>
<accession>A0ABY4H8X3</accession>
<protein>
    <recommendedName>
        <fullName evidence="5">Sporulation protein</fullName>
    </recommendedName>
</protein>
<reference evidence="3" key="1">
    <citation type="submission" date="2022-04" db="EMBL/GenBank/DDBJ databases">
        <title>Halobacillus sp. isolated from saltern.</title>
        <authorList>
            <person name="Won M."/>
            <person name="Lee C.-M."/>
            <person name="Woen H.-Y."/>
            <person name="Kwon S.-W."/>
        </authorList>
    </citation>
    <scope>NUCLEOTIDE SEQUENCE</scope>
    <source>
        <strain evidence="3">SSHM10-5</strain>
    </source>
</reference>
<feature type="chain" id="PRO_5046682278" description="Sporulation protein" evidence="2">
    <location>
        <begin position="20"/>
        <end position="133"/>
    </location>
</feature>
<proteinExistence type="predicted"/>